<organism evidence="6">
    <name type="scientific">Amphimedon queenslandica</name>
    <name type="common">Sponge</name>
    <dbReference type="NCBI Taxonomy" id="400682"/>
    <lineage>
        <taxon>Eukaryota</taxon>
        <taxon>Metazoa</taxon>
        <taxon>Porifera</taxon>
        <taxon>Demospongiae</taxon>
        <taxon>Heteroscleromorpha</taxon>
        <taxon>Haplosclerida</taxon>
        <taxon>Niphatidae</taxon>
        <taxon>Amphimedon</taxon>
    </lineage>
</organism>
<feature type="domain" description="GATOR2 complex protein MIO zinc-ribbon like" evidence="4">
    <location>
        <begin position="752"/>
        <end position="853"/>
    </location>
</feature>
<dbReference type="InParanoid" id="A0A1X7VPQ7"/>
<dbReference type="AlphaFoldDB" id="A0A1X7VPQ7"/>
<evidence type="ECO:0000259" key="5">
    <source>
        <dbReference type="Pfam" id="PF21719"/>
    </source>
</evidence>
<dbReference type="FunCoup" id="A0A1X7VPQ7">
    <property type="interactions" value="458"/>
</dbReference>
<dbReference type="Gene3D" id="2.130.10.10">
    <property type="entry name" value="YVTN repeat-like/Quinoprotein amine dehydrogenase"/>
    <property type="match status" value="1"/>
</dbReference>
<evidence type="ECO:0000256" key="3">
    <source>
        <dbReference type="ARBA" id="ARBA00022737"/>
    </source>
</evidence>
<dbReference type="SUPFAM" id="SSF50978">
    <property type="entry name" value="WD40 repeat-like"/>
    <property type="match status" value="1"/>
</dbReference>
<name>A0A1X7VPQ7_AMPQE</name>
<dbReference type="InterPro" id="IPR036322">
    <property type="entry name" value="WD40_repeat_dom_sf"/>
</dbReference>
<proteinExistence type="inferred from homology"/>
<dbReference type="Pfam" id="PF17034">
    <property type="entry name" value="zinc_ribbon_16"/>
    <property type="match status" value="1"/>
</dbReference>
<dbReference type="InterPro" id="IPR001680">
    <property type="entry name" value="WD40_rpt"/>
</dbReference>
<evidence type="ECO:0000259" key="4">
    <source>
        <dbReference type="Pfam" id="PF17034"/>
    </source>
</evidence>
<evidence type="ECO:0000256" key="2">
    <source>
        <dbReference type="ARBA" id="ARBA00022574"/>
    </source>
</evidence>
<dbReference type="InterPro" id="IPR031488">
    <property type="entry name" value="Zn_ribbon_mio"/>
</dbReference>
<dbReference type="STRING" id="400682.A0A1X7VPQ7"/>
<keyword evidence="3" id="KW-0677">Repeat</keyword>
<dbReference type="EnsemblMetazoa" id="Aqu2.1.42067_001">
    <property type="protein sequence ID" value="Aqu2.1.42067_001"/>
    <property type="gene ID" value="Aqu2.1.42067"/>
</dbReference>
<dbReference type="InterPro" id="IPR049092">
    <property type="entry name" value="MIOS_a-sol"/>
</dbReference>
<dbReference type="PANTHER" id="PTHR16453:SF9">
    <property type="entry name" value="GATOR COMPLEX PROTEIN MIOS"/>
    <property type="match status" value="1"/>
</dbReference>
<comment type="similarity">
    <text evidence="1">Belongs to the WD repeat mio family.</text>
</comment>
<dbReference type="Pfam" id="PF21719">
    <property type="entry name" value="MIOS_a-sol"/>
    <property type="match status" value="1"/>
</dbReference>
<keyword evidence="2" id="KW-0853">WD repeat</keyword>
<evidence type="ECO:0000313" key="6">
    <source>
        <dbReference type="EnsemblMetazoa" id="Aqu2.1.42067_001"/>
    </source>
</evidence>
<dbReference type="Pfam" id="PF21720">
    <property type="entry name" value="MIOS_WD40"/>
    <property type="match status" value="1"/>
</dbReference>
<reference evidence="6" key="1">
    <citation type="submission" date="2017-05" db="UniProtKB">
        <authorList>
            <consortium name="EnsemblMetazoa"/>
        </authorList>
    </citation>
    <scope>IDENTIFICATION</scope>
</reference>
<dbReference type="InterPro" id="IPR015943">
    <property type="entry name" value="WD40/YVTN_repeat-like_dom_sf"/>
</dbReference>
<evidence type="ECO:0000256" key="1">
    <source>
        <dbReference type="ARBA" id="ARBA00009713"/>
    </source>
</evidence>
<dbReference type="GO" id="GO:0005737">
    <property type="term" value="C:cytoplasm"/>
    <property type="evidence" value="ECO:0007669"/>
    <property type="project" value="TreeGrafter"/>
</dbReference>
<accession>A0A1X7VPQ7</accession>
<dbReference type="InterPro" id="IPR037593">
    <property type="entry name" value="MIOS/Sea4"/>
</dbReference>
<dbReference type="OrthoDB" id="341486at2759"/>
<feature type="domain" description="MIOS-like alpha-solenoid" evidence="5">
    <location>
        <begin position="424"/>
        <end position="639"/>
    </location>
</feature>
<sequence>MATERLQVIWSPVTESEFATYGNELRVYNHEPMGLEERDTTSTDIILSSTHRGRLIGANSEVSCSPGYQTVAWQPNKDNPHFFAVGQSNGKVSLLNLLSKQPILSSHGFQLVPKSLGRLCHCVAWNPNNTRLLAEGLEKSRSDSSLIVWDITHASTVHDRTGSRVPDNTGPEERSKFYETGHGESTSSLSWLQENALVAGMGSRFLKVFDIREEHHSVLQTGGGQREFAQHKAIYGLTIDPNNGYQLASYAEGSTVYLWDIRSFQRPMYSFQRSGTVLQLSWLATRQVCCHGYSSLPVNRPGSLSAVFSESPYLRIIDIPFLSQGSDIGETYTEYFNSHISDRCPLSSRQGWGRKRSVVSLQWNNHWLNTGLITNNEGKVQEIKVSDKTSLSWGSGQSLIVGSVGLGTNHDNKDLLSDDISVVMRKRVEAGYGFNIGKNIEVTSNDVTLSNVWTWINIQVSSSSDSMKNINGVNQVLDNLSGSTRCLPSSGFVTYSSAKRSLALDLCGWSFCCDNNETLDSFLKREEFSERYERAAAIAVFQGNLKTANDCLKEGAEKIINRGKKLEGSLLNLIALSLSGYTSSEQSLWQRTCYHISEQITDPYLRAIFTFLCSNGDFNSILQDDSLMLQDRVAFACTYLEDKKLKEYVTSLKEKVISSGNIEGIFLTGLNNDGISLLAQYVNKTGDVQTACFICTQVLPAVNRNRTVHSWFEGYRDLLDQWKLWNERAHFDHQRKLIDPSFKLVKNASILCTFCSKAITSDVMRQDRSKGTAKKSTSCPSCRKPLPRCALCLLHMVAGTSKGKDPGVINSSDQFGQWFTWCQTCRHGGHALHIKEWFQSHNVCPVTDCSCHCLLLDGCT</sequence>
<protein>
    <submittedName>
        <fullName evidence="6">Uncharacterized protein</fullName>
    </submittedName>
</protein>
<dbReference type="CDD" id="cd16691">
    <property type="entry name" value="mRING-H2-C3H3C2_Mio"/>
    <property type="match status" value="1"/>
</dbReference>
<dbReference type="SMART" id="SM00320">
    <property type="entry name" value="WD40"/>
    <property type="match status" value="3"/>
</dbReference>
<dbReference type="eggNOG" id="KOG1008">
    <property type="taxonomic scope" value="Eukaryota"/>
</dbReference>
<dbReference type="PANTHER" id="PTHR16453">
    <property type="entry name" value="WD40 DOMAIN-CONTAINING PROTEIN MIO FAMILY MEMBER"/>
    <property type="match status" value="1"/>
</dbReference>